<protein>
    <recommendedName>
        <fullName evidence="1">Lin-15A/B-like domain-containing protein</fullName>
    </recommendedName>
</protein>
<sequence>MNDGVIKEEVIEEPCNFTFRNGEYVELKQEEPEQKPENLLEKEIETEPIEFFEDIVQKPKEMNFKNLWRKVSMLKCEICQETMPKECSKLIKLKEDKIVLSENFKIEGSLELNSPYVCVSHIQKVIDDNDGKLKSPSTQSEHLLCAFIKRNKKSMRIRPSRRRICQICYKIKDCSQLYFIRSKRFRKVMMVGCILGGTHSVEQAISFINNQNGITCYSHCKESIDLIFEFLGIENIGEFSKCSPLTITGLQDILKEIDSNFTVDQFFHAFELLFLKSQKFPRNS</sequence>
<name>A0A2G5TQQ0_9PELO</name>
<accession>A0A2G5TQQ0</accession>
<comment type="caution">
    <text evidence="2">The sequence shown here is derived from an EMBL/GenBank/DDBJ whole genome shotgun (WGS) entry which is preliminary data.</text>
</comment>
<dbReference type="STRING" id="1611254.A0A2G5TQQ0"/>
<keyword evidence="3" id="KW-1185">Reference proteome</keyword>
<dbReference type="GO" id="GO:0040027">
    <property type="term" value="P:negative regulation of vulval development"/>
    <property type="evidence" value="ECO:0007669"/>
    <property type="project" value="InterPro"/>
</dbReference>
<dbReference type="Proteomes" id="UP000230233">
    <property type="component" value="Chromosome V"/>
</dbReference>
<evidence type="ECO:0000313" key="2">
    <source>
        <dbReference type="EMBL" id="PIC29640.1"/>
    </source>
</evidence>
<organism evidence="2 3">
    <name type="scientific">Caenorhabditis nigoni</name>
    <dbReference type="NCBI Taxonomy" id="1611254"/>
    <lineage>
        <taxon>Eukaryota</taxon>
        <taxon>Metazoa</taxon>
        <taxon>Ecdysozoa</taxon>
        <taxon>Nematoda</taxon>
        <taxon>Chromadorea</taxon>
        <taxon>Rhabditida</taxon>
        <taxon>Rhabditina</taxon>
        <taxon>Rhabditomorpha</taxon>
        <taxon>Rhabditoidea</taxon>
        <taxon>Rhabditidae</taxon>
        <taxon>Peloderinae</taxon>
        <taxon>Caenorhabditis</taxon>
    </lineage>
</organism>
<dbReference type="Pfam" id="PF25375">
    <property type="entry name" value="Lin-15B"/>
    <property type="match status" value="1"/>
</dbReference>
<dbReference type="InterPro" id="IPR040129">
    <property type="entry name" value="Lin-15B-like"/>
</dbReference>
<reference evidence="3" key="1">
    <citation type="submission" date="2017-10" db="EMBL/GenBank/DDBJ databases">
        <title>Rapid genome shrinkage in a self-fertile nematode reveals novel sperm competition proteins.</title>
        <authorList>
            <person name="Yin D."/>
            <person name="Schwarz E.M."/>
            <person name="Thomas C.G."/>
            <person name="Felde R.L."/>
            <person name="Korf I.F."/>
            <person name="Cutter A.D."/>
            <person name="Schartner C.M."/>
            <person name="Ralston E.J."/>
            <person name="Meyer B.J."/>
            <person name="Haag E.S."/>
        </authorList>
    </citation>
    <scope>NUCLEOTIDE SEQUENCE [LARGE SCALE GENOMIC DNA]</scope>
    <source>
        <strain evidence="3">JU1422</strain>
    </source>
</reference>
<gene>
    <name evidence="2" type="primary">Cnig_chr_V.g21160</name>
    <name evidence="2" type="ORF">B9Z55_021160</name>
</gene>
<dbReference type="EMBL" id="PDUG01000005">
    <property type="protein sequence ID" value="PIC29640.1"/>
    <property type="molecule type" value="Genomic_DNA"/>
</dbReference>
<evidence type="ECO:0000313" key="3">
    <source>
        <dbReference type="Proteomes" id="UP000230233"/>
    </source>
</evidence>
<evidence type="ECO:0000259" key="1">
    <source>
        <dbReference type="Pfam" id="PF25375"/>
    </source>
</evidence>
<dbReference type="AlphaFoldDB" id="A0A2G5TQQ0"/>
<dbReference type="PANTHER" id="PTHR22716">
    <property type="entry name" value="ETS CLASS TRANSCRIPTION FACTOR-RELATED-RELATED"/>
    <property type="match status" value="1"/>
</dbReference>
<feature type="domain" description="Lin-15A/B-like" evidence="1">
    <location>
        <begin position="162"/>
        <end position="280"/>
    </location>
</feature>
<proteinExistence type="predicted"/>
<dbReference type="PANTHER" id="PTHR22716:SF1">
    <property type="entry name" value="ETS CLASS TRANSCRIPTION FACTOR-RELATED"/>
    <property type="match status" value="1"/>
</dbReference>
<dbReference type="InterPro" id="IPR057432">
    <property type="entry name" value="Lin-15A/B-like_dom"/>
</dbReference>